<organism evidence="2 3">
    <name type="scientific">Thalassolituus hydrocarboniclasticus</name>
    <dbReference type="NCBI Taxonomy" id="2742796"/>
    <lineage>
        <taxon>Bacteria</taxon>
        <taxon>Pseudomonadati</taxon>
        <taxon>Pseudomonadota</taxon>
        <taxon>Gammaproteobacteria</taxon>
        <taxon>Oceanospirillales</taxon>
        <taxon>Oceanospirillaceae</taxon>
        <taxon>Thalassolituus</taxon>
    </lineage>
</organism>
<reference evidence="3" key="1">
    <citation type="submission" date="2020-06" db="EMBL/GenBank/DDBJ databases">
        <title>Thalassolituus marinus alknpb1M-1, a hydrocarbon-degrading bacterium isolated from the deep-sea overlying water using an in-situ strategy from the South China Sea basin.</title>
        <authorList>
            <person name="Dong C."/>
            <person name="Chen Y."/>
            <person name="Shao Z."/>
        </authorList>
    </citation>
    <scope>NUCLEOTIDE SEQUENCE [LARGE SCALE GENOMIC DNA]</scope>
    <source>
        <strain evidence="3">alknpb1M-1</strain>
    </source>
</reference>
<dbReference type="RefSeq" id="WP_260998970.1">
    <property type="nucleotide sequence ID" value="NZ_CP054475.1"/>
</dbReference>
<feature type="signal peptide" evidence="1">
    <location>
        <begin position="1"/>
        <end position="19"/>
    </location>
</feature>
<proteinExistence type="predicted"/>
<dbReference type="EMBL" id="CP054475">
    <property type="protein sequence ID" value="UXD87057.1"/>
    <property type="molecule type" value="Genomic_DNA"/>
</dbReference>
<dbReference type="Pfam" id="PF19577">
    <property type="entry name" value="DcaP"/>
    <property type="match status" value="1"/>
</dbReference>
<feature type="chain" id="PRO_5047154901" evidence="1">
    <location>
        <begin position="20"/>
        <end position="386"/>
    </location>
</feature>
<gene>
    <name evidence="2" type="ORF">HUF19_06195</name>
</gene>
<keyword evidence="3" id="KW-1185">Reference proteome</keyword>
<protein>
    <submittedName>
        <fullName evidence="2">Porin</fullName>
    </submittedName>
</protein>
<dbReference type="SUPFAM" id="SSF56935">
    <property type="entry name" value="Porins"/>
    <property type="match status" value="1"/>
</dbReference>
<dbReference type="InterPro" id="IPR045748">
    <property type="entry name" value="DcaP"/>
</dbReference>
<evidence type="ECO:0000256" key="1">
    <source>
        <dbReference type="SAM" id="SignalP"/>
    </source>
</evidence>
<evidence type="ECO:0000313" key="3">
    <source>
        <dbReference type="Proteomes" id="UP001065322"/>
    </source>
</evidence>
<sequence length="386" mass="41276">MRKTSAILLAAALPMAVQAANTEFSYGGYIKMDAMMSTYSDGDIGAASLGRDFYVPSATPTSGGTGEETSSVDFSAKSSRINFKTVTTTDSGDKVTGFVEMDFLGSAQGNEVVSNSYSPRLRHAFFTHNNLTVGQTWSTFMNVGALPETVDFLGVSDGTVFNRQAQIRYTMGDFQFALENPETTLVTAPAAPGAPGTLTTDDSGLPDIVARYNLKTGDHAFTVAAIARQFAVQDGLQNGVDETANGFGVSLSGMVKLGADDLKFSYTTGDVARYVGLAAAQDAIVDASGDIKATTVNAAFVAYRHFWNDKMRSTIAYSMLDADYDDDAIAAGRVESSSSTRLNLMYSPTKEVTYGVEYSMATLEKVSTTKNEGDLNRLHFTAKYSF</sequence>
<keyword evidence="1" id="KW-0732">Signal</keyword>
<dbReference type="Proteomes" id="UP001065322">
    <property type="component" value="Chromosome"/>
</dbReference>
<evidence type="ECO:0000313" key="2">
    <source>
        <dbReference type="EMBL" id="UXD87057.1"/>
    </source>
</evidence>
<accession>A0ABY6A8S4</accession>
<name>A0ABY6A8S4_9GAMM</name>